<evidence type="ECO:0000313" key="2">
    <source>
        <dbReference type="EMBL" id="MFC7749524.1"/>
    </source>
</evidence>
<protein>
    <submittedName>
        <fullName evidence="2">Uncharacterized protein</fullName>
    </submittedName>
</protein>
<dbReference type="EMBL" id="JBHTGQ010000014">
    <property type="protein sequence ID" value="MFC7749524.1"/>
    <property type="molecule type" value="Genomic_DNA"/>
</dbReference>
<sequence length="149" mass="16511">MANPNYPYSQAMQQANVPTAAPAAQQMQATGAPNAQLVYQANAAALQAMKQHVQQVQQICKSCVNKKVQVQTIKGQTLQGVVHSVDDDHLYLLVEGGGQPNWQQSAREFEFEEMRQFYPGYGYYGGYYSPYYSAILPLSLFTLLAIALI</sequence>
<dbReference type="Proteomes" id="UP001596528">
    <property type="component" value="Unassembled WGS sequence"/>
</dbReference>
<accession>A0ABW2V035</accession>
<keyword evidence="1" id="KW-1133">Transmembrane helix</keyword>
<dbReference type="RefSeq" id="WP_342774275.1">
    <property type="nucleotide sequence ID" value="NZ_JBHTGQ010000014.1"/>
</dbReference>
<organism evidence="2 3">
    <name type="scientific">Paenibacillus thermoaerophilus</name>
    <dbReference type="NCBI Taxonomy" id="1215385"/>
    <lineage>
        <taxon>Bacteria</taxon>
        <taxon>Bacillati</taxon>
        <taxon>Bacillota</taxon>
        <taxon>Bacilli</taxon>
        <taxon>Bacillales</taxon>
        <taxon>Paenibacillaceae</taxon>
        <taxon>Paenibacillus</taxon>
    </lineage>
</organism>
<keyword evidence="3" id="KW-1185">Reference proteome</keyword>
<proteinExistence type="predicted"/>
<evidence type="ECO:0000313" key="3">
    <source>
        <dbReference type="Proteomes" id="UP001596528"/>
    </source>
</evidence>
<gene>
    <name evidence="2" type="ORF">ACFQWB_06135</name>
</gene>
<keyword evidence="1" id="KW-0472">Membrane</keyword>
<evidence type="ECO:0000256" key="1">
    <source>
        <dbReference type="SAM" id="Phobius"/>
    </source>
</evidence>
<reference evidence="3" key="1">
    <citation type="journal article" date="2019" name="Int. J. Syst. Evol. Microbiol.">
        <title>The Global Catalogue of Microorganisms (GCM) 10K type strain sequencing project: providing services to taxonomists for standard genome sequencing and annotation.</title>
        <authorList>
            <consortium name="The Broad Institute Genomics Platform"/>
            <consortium name="The Broad Institute Genome Sequencing Center for Infectious Disease"/>
            <person name="Wu L."/>
            <person name="Ma J."/>
        </authorList>
    </citation>
    <scope>NUCLEOTIDE SEQUENCE [LARGE SCALE GENOMIC DNA]</scope>
    <source>
        <strain evidence="3">JCM 18657</strain>
    </source>
</reference>
<comment type="caution">
    <text evidence="2">The sequence shown here is derived from an EMBL/GenBank/DDBJ whole genome shotgun (WGS) entry which is preliminary data.</text>
</comment>
<name>A0ABW2V035_9BACL</name>
<keyword evidence="1" id="KW-0812">Transmembrane</keyword>
<feature type="transmembrane region" description="Helical" evidence="1">
    <location>
        <begin position="131"/>
        <end position="148"/>
    </location>
</feature>